<keyword evidence="1" id="KW-0342">GTP-binding</keyword>
<gene>
    <name evidence="4" type="ORF">K7432_004327</name>
</gene>
<evidence type="ECO:0000256" key="2">
    <source>
        <dbReference type="SAM" id="MobiDB-lite"/>
    </source>
</evidence>
<dbReference type="Gene3D" id="3.40.50.300">
    <property type="entry name" value="P-loop containing nucleotide triphosphate hydrolases"/>
    <property type="match status" value="1"/>
</dbReference>
<evidence type="ECO:0000313" key="5">
    <source>
        <dbReference type="Proteomes" id="UP001479436"/>
    </source>
</evidence>
<comment type="similarity">
    <text evidence="1">Belongs to the TRAFAC class TrmE-Era-EngA-EngB-Septin-like GTPase superfamily. Septin GTPase family.</text>
</comment>
<accession>A0ABR2WYG0</accession>
<sequence>MVFQLSTSQFLLQENHAKEISLLTESDDSDFEVVEEISVWTSQGSELICSDSSSSDIEPPSFTDLVESSPVFLSSFRKNDMKKAYTANNDIQLNENNVFRCEDSQSPIAVITSVENKPEKEEELSVHKGEANIRDGPNVIKSSTSDSNEPSLTSEGSMGLHPSAFQDNFRLTLENQAVDTVEFELPLTLRILFMGSGASGEDKELILEKISHSLSRLFEPSPTSSQTLSDSSTLPGSKREFGVNYVVLPMSVLLGRDDLRNSVVRYEDSGVYIQVGDFIDRNISDALQYIQSLEDVLVDHSLQKNNNVVDVCFYFVTSLISENDINAMMVLSQQVNVVPIIVGTEALGVDEIVGCRRSILETLERNDINIKSFTDSHVLLTHGWLKIKGEICGETILTTTEFTLLDSQCVYNRILGLHADALKSATKKAIFVLNRSRRKSIRWLATLMFVVLFTLWILLPIPGLDVDPSEETMDNSTSEFTGIPVPVPVDEINGVWPNLVDHGAQNLLSVSTISKLSTELSIHTLSKGRPKIPELNSKLDIQIFIVNKTEQHQPGQTPIFSNQTLVDTVHPHEPIVQPTGPISQAHRNDLDSSLEFHKVAGLAKIQLSEKTTNIPHSDECTTFTVQCLLSKVRSIGKPIRNTANFTLQIRSEIRSVAISTFKNLGSYVDSPYLQLDWYVSKLTHYRANVRQKIITKIHLGMEFMGKIYHLSERLGSKLTEMRKSFKERISHLKRN</sequence>
<reference evidence="4 5" key="1">
    <citation type="submission" date="2023-04" db="EMBL/GenBank/DDBJ databases">
        <title>Genome of Basidiobolus ranarum AG-B5.</title>
        <authorList>
            <person name="Stajich J.E."/>
            <person name="Carter-House D."/>
            <person name="Gryganskyi A."/>
        </authorList>
    </citation>
    <scope>NUCLEOTIDE SEQUENCE [LARGE SCALE GENOMIC DNA]</scope>
    <source>
        <strain evidence="4 5">AG-B5</strain>
    </source>
</reference>
<feature type="compositionally biased region" description="Polar residues" evidence="2">
    <location>
        <begin position="140"/>
        <end position="156"/>
    </location>
</feature>
<evidence type="ECO:0000259" key="3">
    <source>
        <dbReference type="Pfam" id="PF00735"/>
    </source>
</evidence>
<feature type="domain" description="Septin-type G" evidence="3">
    <location>
        <begin position="302"/>
        <end position="376"/>
    </location>
</feature>
<organism evidence="4 5">
    <name type="scientific">Basidiobolus ranarum</name>
    <dbReference type="NCBI Taxonomy" id="34480"/>
    <lineage>
        <taxon>Eukaryota</taxon>
        <taxon>Fungi</taxon>
        <taxon>Fungi incertae sedis</taxon>
        <taxon>Zoopagomycota</taxon>
        <taxon>Entomophthoromycotina</taxon>
        <taxon>Basidiobolomycetes</taxon>
        <taxon>Basidiobolales</taxon>
        <taxon>Basidiobolaceae</taxon>
        <taxon>Basidiobolus</taxon>
    </lineage>
</organism>
<feature type="region of interest" description="Disordered" evidence="2">
    <location>
        <begin position="115"/>
        <end position="159"/>
    </location>
</feature>
<dbReference type="InterPro" id="IPR027417">
    <property type="entry name" value="P-loop_NTPase"/>
</dbReference>
<protein>
    <recommendedName>
        <fullName evidence="3">Septin-type G domain-containing protein</fullName>
    </recommendedName>
</protein>
<evidence type="ECO:0000256" key="1">
    <source>
        <dbReference type="RuleBase" id="RU004560"/>
    </source>
</evidence>
<keyword evidence="5" id="KW-1185">Reference proteome</keyword>
<name>A0ABR2WYG0_9FUNG</name>
<keyword evidence="1" id="KW-0547">Nucleotide-binding</keyword>
<dbReference type="InterPro" id="IPR030379">
    <property type="entry name" value="G_SEPTIN_dom"/>
</dbReference>
<evidence type="ECO:0000313" key="4">
    <source>
        <dbReference type="EMBL" id="KAK9766534.1"/>
    </source>
</evidence>
<comment type="caution">
    <text evidence="4">The sequence shown here is derived from an EMBL/GenBank/DDBJ whole genome shotgun (WGS) entry which is preliminary data.</text>
</comment>
<feature type="compositionally biased region" description="Basic and acidic residues" evidence="2">
    <location>
        <begin position="116"/>
        <end position="133"/>
    </location>
</feature>
<dbReference type="EMBL" id="JASJQH010000147">
    <property type="protein sequence ID" value="KAK9766534.1"/>
    <property type="molecule type" value="Genomic_DNA"/>
</dbReference>
<proteinExistence type="inferred from homology"/>
<dbReference type="Proteomes" id="UP001479436">
    <property type="component" value="Unassembled WGS sequence"/>
</dbReference>
<dbReference type="Pfam" id="PF00735">
    <property type="entry name" value="Septin"/>
    <property type="match status" value="1"/>
</dbReference>